<dbReference type="SUPFAM" id="SSF56300">
    <property type="entry name" value="Metallo-dependent phosphatases"/>
    <property type="match status" value="1"/>
</dbReference>
<dbReference type="InterPro" id="IPR029052">
    <property type="entry name" value="Metallo-depent_PP-like"/>
</dbReference>
<evidence type="ECO:0000259" key="4">
    <source>
        <dbReference type="Pfam" id="PF00149"/>
    </source>
</evidence>
<evidence type="ECO:0000313" key="5">
    <source>
        <dbReference type="EMBL" id="ARS35227.1"/>
    </source>
</evidence>
<dbReference type="Gene3D" id="3.60.21.10">
    <property type="match status" value="1"/>
</dbReference>
<dbReference type="AlphaFoldDB" id="A0A1X9YQS5"/>
<name>A0A1X9YQS5_9BACT</name>
<evidence type="ECO:0000256" key="2">
    <source>
        <dbReference type="ARBA" id="ARBA00022801"/>
    </source>
</evidence>
<dbReference type="PANTHER" id="PTHR31302">
    <property type="entry name" value="TRANSMEMBRANE PROTEIN WITH METALLOPHOSPHOESTERASE DOMAIN-RELATED"/>
    <property type="match status" value="1"/>
</dbReference>
<proteinExistence type="predicted"/>
<dbReference type="KEGG" id="pact:CA264_07105"/>
<keyword evidence="3" id="KW-0472">Membrane</keyword>
<dbReference type="GO" id="GO:0009245">
    <property type="term" value="P:lipid A biosynthetic process"/>
    <property type="evidence" value="ECO:0007669"/>
    <property type="project" value="TreeGrafter"/>
</dbReference>
<organism evidence="5 6">
    <name type="scientific">Pontibacter actiniarum</name>
    <dbReference type="NCBI Taxonomy" id="323450"/>
    <lineage>
        <taxon>Bacteria</taxon>
        <taxon>Pseudomonadati</taxon>
        <taxon>Bacteroidota</taxon>
        <taxon>Cytophagia</taxon>
        <taxon>Cytophagales</taxon>
        <taxon>Hymenobacteraceae</taxon>
        <taxon>Pontibacter</taxon>
    </lineage>
</organism>
<dbReference type="RefSeq" id="WP_025605851.1">
    <property type="nucleotide sequence ID" value="NZ_CP021235.1"/>
</dbReference>
<keyword evidence="2 5" id="KW-0378">Hydrolase</keyword>
<keyword evidence="6" id="KW-1185">Reference proteome</keyword>
<keyword evidence="3" id="KW-0812">Transmembrane</keyword>
<dbReference type="Pfam" id="PF00149">
    <property type="entry name" value="Metallophos"/>
    <property type="match status" value="1"/>
</dbReference>
<evidence type="ECO:0000313" key="6">
    <source>
        <dbReference type="Proteomes" id="UP000266292"/>
    </source>
</evidence>
<dbReference type="CDD" id="cd07385">
    <property type="entry name" value="MPP_YkuE_C"/>
    <property type="match status" value="1"/>
</dbReference>
<dbReference type="OrthoDB" id="9780884at2"/>
<accession>A0A1X9YQS5</accession>
<evidence type="ECO:0000256" key="3">
    <source>
        <dbReference type="SAM" id="Phobius"/>
    </source>
</evidence>
<dbReference type="PANTHER" id="PTHR31302:SF31">
    <property type="entry name" value="PHOSPHODIESTERASE YAEI"/>
    <property type="match status" value="1"/>
</dbReference>
<feature type="domain" description="Calcineurin-like phosphoesterase" evidence="4">
    <location>
        <begin position="175"/>
        <end position="354"/>
    </location>
</feature>
<dbReference type="InterPro" id="IPR051158">
    <property type="entry name" value="Metallophosphoesterase_sf"/>
</dbReference>
<dbReference type="GO" id="GO:0016020">
    <property type="term" value="C:membrane"/>
    <property type="evidence" value="ECO:0007669"/>
    <property type="project" value="GOC"/>
</dbReference>
<dbReference type="InterPro" id="IPR004843">
    <property type="entry name" value="Calcineurin-like_PHP"/>
</dbReference>
<feature type="transmembrane region" description="Helical" evidence="3">
    <location>
        <begin position="128"/>
        <end position="149"/>
    </location>
</feature>
<reference evidence="6" key="1">
    <citation type="submission" date="2017-05" db="EMBL/GenBank/DDBJ databases">
        <authorList>
            <person name="Ray J."/>
            <person name="Price M."/>
            <person name="Deutschbauer A."/>
        </authorList>
    </citation>
    <scope>NUCLEOTIDE SEQUENCE [LARGE SCALE GENOMIC DNA]</scope>
    <source>
        <strain evidence="6">DSM 19842</strain>
    </source>
</reference>
<gene>
    <name evidence="5" type="ORF">CA264_07105</name>
</gene>
<dbReference type="Proteomes" id="UP000266292">
    <property type="component" value="Chromosome"/>
</dbReference>
<dbReference type="GO" id="GO:0046872">
    <property type="term" value="F:metal ion binding"/>
    <property type="evidence" value="ECO:0007669"/>
    <property type="project" value="UniProtKB-KW"/>
</dbReference>
<feature type="transmembrane region" description="Helical" evidence="3">
    <location>
        <begin position="74"/>
        <end position="94"/>
    </location>
</feature>
<keyword evidence="1" id="KW-0479">Metal-binding</keyword>
<keyword evidence="3" id="KW-1133">Transmembrane helix</keyword>
<dbReference type="GO" id="GO:0008758">
    <property type="term" value="F:UDP-2,3-diacylglucosamine hydrolase activity"/>
    <property type="evidence" value="ECO:0007669"/>
    <property type="project" value="TreeGrafter"/>
</dbReference>
<dbReference type="EMBL" id="CP021235">
    <property type="protein sequence ID" value="ARS35227.1"/>
    <property type="molecule type" value="Genomic_DNA"/>
</dbReference>
<feature type="transmembrane region" description="Helical" evidence="3">
    <location>
        <begin position="38"/>
        <end position="62"/>
    </location>
</feature>
<protein>
    <submittedName>
        <fullName evidence="5">Phosphohydrolase</fullName>
    </submittedName>
</protein>
<evidence type="ECO:0000256" key="1">
    <source>
        <dbReference type="ARBA" id="ARBA00022723"/>
    </source>
</evidence>
<sequence>MTQVILFLGAISLLMDWYVFQGLKRLTSSWRSDNLRRAVYTIFWVFFVGFLIGFGIAVYVRFTSDRATPVVQWFINAFLTFFVTKLVFILVLFAEDIYRLAVAVARFFSKKAGAKGTPARLLPARRKFMSQVALALASVPFASFVYGTIKGKYNYQLHRHTLYFDDLPEAFDGFTITQISDVHSGSFDNADAVQHGIELVKAQQSDLFVFTGDLVNDHATEILPYMDAFSQIKAPYGQYSILGNHDYGMYADWPSEEAKEANLERLKQIQAAMGYRLLLDEHVAIEKDGQKLALIGVENWGTGFIQKGDLDKALQGVDQDAFKVLLSHDPSHFDEVVKVHPTHIHLTLSGHTHGMQFGVETPLVRWSPAQYRYENWAGLARENDRLLYVNRGFGFIGFSGRVGVWPEITVLELRKGRPQ</sequence>